<dbReference type="Proteomes" id="UP000885332">
    <property type="component" value="Unassembled WGS sequence"/>
</dbReference>
<accession>A0A3U7JUX9</accession>
<gene>
    <name evidence="1" type="ORF">DUR27_07880</name>
</gene>
<dbReference type="EMBL" id="RTVW01000002">
    <property type="protein sequence ID" value="MKB60846.1"/>
    <property type="molecule type" value="Genomic_DNA"/>
</dbReference>
<dbReference type="CDD" id="cd10436">
    <property type="entry name" value="GIY-YIG_EndoII_Hpy188I_like"/>
    <property type="match status" value="1"/>
</dbReference>
<dbReference type="AlphaFoldDB" id="A0A3U7JUX9"/>
<evidence type="ECO:0000313" key="1">
    <source>
        <dbReference type="EMBL" id="MKB60846.1"/>
    </source>
</evidence>
<reference evidence="1" key="1">
    <citation type="submission" date="2018-07" db="EMBL/GenBank/DDBJ databases">
        <authorList>
            <person name="Ashton P.M."/>
            <person name="Dallman T."/>
            <person name="Nair S."/>
            <person name="De Pinna E."/>
            <person name="Peters T."/>
            <person name="Grant K."/>
        </authorList>
    </citation>
    <scope>NUCLEOTIDE SEQUENCE [LARGE SCALE GENOMIC DNA]</scope>
    <source>
        <strain evidence="1">568408</strain>
    </source>
</reference>
<dbReference type="Gene3D" id="3.40.1440.40">
    <property type="match status" value="1"/>
</dbReference>
<proteinExistence type="predicted"/>
<sequence length="259" mass="29518">MYNAFTLPIWNPNMNRLTEIGFIKVGFWQIIDGSLKYHLDDRFTDVKNNLYAFVCDGEVKYVGKTTRLLRNRMYHYSRPGPSQSTNIKNNANIIEMLSNNVAVDILVLPDSGLMHYGQFHLNLAAGLEDSIISAISPEWNGVQRPELKSEEVISTEAEIITHNSIKQFTFNMTDTYWRRGFFNVPVVSSQKFGKDGENIKIILRDGMSSITAMINRTANQSGSPRIMGGVELRQYFQLNYTIGDVAPFEVITQNMMKLK</sequence>
<dbReference type="InterPro" id="IPR053748">
    <property type="entry name" value="Host_DNA_Degrad_Endo"/>
</dbReference>
<protein>
    <submittedName>
        <fullName evidence="1">GIY-YIG nuclease family protein</fullName>
    </submittedName>
</protein>
<comment type="caution">
    <text evidence="1">The sequence shown here is derived from an EMBL/GenBank/DDBJ whole genome shotgun (WGS) entry which is preliminary data.</text>
</comment>
<name>A0A3U7JUX9_SALET</name>
<organism evidence="1">
    <name type="scientific">Salmonella enterica I</name>
    <dbReference type="NCBI Taxonomy" id="59201"/>
    <lineage>
        <taxon>Bacteria</taxon>
        <taxon>Pseudomonadati</taxon>
        <taxon>Pseudomonadota</taxon>
        <taxon>Gammaproteobacteria</taxon>
        <taxon>Enterobacterales</taxon>
        <taxon>Enterobacteriaceae</taxon>
        <taxon>Salmonella</taxon>
    </lineage>
</organism>
<dbReference type="InterPro" id="IPR044556">
    <property type="entry name" value="EndoII-like_GIY-YIG"/>
</dbReference>